<evidence type="ECO:0000313" key="2">
    <source>
        <dbReference type="Proteomes" id="UP000078561"/>
    </source>
</evidence>
<protein>
    <submittedName>
        <fullName evidence="1">Uncharacterized protein</fullName>
    </submittedName>
</protein>
<dbReference type="Proteomes" id="UP000078561">
    <property type="component" value="Unassembled WGS sequence"/>
</dbReference>
<evidence type="ECO:0000313" key="1">
    <source>
        <dbReference type="EMBL" id="SAM08379.1"/>
    </source>
</evidence>
<accession>A0A168SG06</accession>
<proteinExistence type="predicted"/>
<reference evidence="1" key="1">
    <citation type="submission" date="2016-04" db="EMBL/GenBank/DDBJ databases">
        <authorList>
            <person name="Evans L.H."/>
            <person name="Alamgir A."/>
            <person name="Owens N."/>
            <person name="Weber N.D."/>
            <person name="Virtaneva K."/>
            <person name="Barbian K."/>
            <person name="Babar A."/>
            <person name="Rosenke K."/>
        </authorList>
    </citation>
    <scope>NUCLEOTIDE SEQUENCE [LARGE SCALE GENOMIC DNA]</scope>
    <source>
        <strain evidence="1">CBS 101.48</strain>
    </source>
</reference>
<sequence>MALYCPRKIGIWMQVWASFFPKTTLFPDDIWHFISTLRPPSYIPTSSYQLLYQVIGSTLYAIWRARWRVHFDDTPFLVSKVVEQALGP</sequence>
<name>A0A168SG06_ABSGL</name>
<dbReference type="InParanoid" id="A0A168SG06"/>
<dbReference type="EMBL" id="LT554895">
    <property type="protein sequence ID" value="SAM08379.1"/>
    <property type="molecule type" value="Genomic_DNA"/>
</dbReference>
<dbReference type="AlphaFoldDB" id="A0A168SG06"/>
<dbReference type="OrthoDB" id="2278241at2759"/>
<gene>
    <name evidence="1" type="primary">ABSGL_14042.1 scaffold 14385</name>
</gene>
<organism evidence="1">
    <name type="scientific">Absidia glauca</name>
    <name type="common">Pin mould</name>
    <dbReference type="NCBI Taxonomy" id="4829"/>
    <lineage>
        <taxon>Eukaryota</taxon>
        <taxon>Fungi</taxon>
        <taxon>Fungi incertae sedis</taxon>
        <taxon>Mucoromycota</taxon>
        <taxon>Mucoromycotina</taxon>
        <taxon>Mucoromycetes</taxon>
        <taxon>Mucorales</taxon>
        <taxon>Cunninghamellaceae</taxon>
        <taxon>Absidia</taxon>
    </lineage>
</organism>
<keyword evidence="2" id="KW-1185">Reference proteome</keyword>